<dbReference type="EMBL" id="SESI01000002">
    <property type="protein sequence ID" value="TQQ80474.1"/>
    <property type="molecule type" value="Genomic_DNA"/>
</dbReference>
<comment type="caution">
    <text evidence="2">The sequence shown here is derived from an EMBL/GenBank/DDBJ whole genome shotgun (WGS) entry which is preliminary data.</text>
</comment>
<dbReference type="RefSeq" id="WP_142443587.1">
    <property type="nucleotide sequence ID" value="NZ_SESI01000002.1"/>
</dbReference>
<sequence length="157" mass="16370">MDRRRLLVAGSTAVTAGLAGCSGLLGGGGSEDEEPAQPQITRIGIETNAGEGQVTGQISNPTDESVDRTLYARIYSRPQEVSALLEQNPEETLSQTYNGIPPGDAGGAFILSIPGVYTISSLSDNIEAALIPAGEEPTESDYRWYGPDAATLNGEGQ</sequence>
<dbReference type="Proteomes" id="UP000315385">
    <property type="component" value="Unassembled WGS sequence"/>
</dbReference>
<evidence type="ECO:0000256" key="1">
    <source>
        <dbReference type="SAM" id="MobiDB-lite"/>
    </source>
</evidence>
<accession>A0A544QNL3</accession>
<dbReference type="OrthoDB" id="340916at2157"/>
<dbReference type="PROSITE" id="PS51257">
    <property type="entry name" value="PROKAR_LIPOPROTEIN"/>
    <property type="match status" value="1"/>
</dbReference>
<protein>
    <submittedName>
        <fullName evidence="2">Uncharacterized protein</fullName>
    </submittedName>
</protein>
<keyword evidence="3" id="KW-1185">Reference proteome</keyword>
<gene>
    <name evidence="2" type="ORF">EWF95_08265</name>
</gene>
<proteinExistence type="predicted"/>
<feature type="region of interest" description="Disordered" evidence="1">
    <location>
        <begin position="137"/>
        <end position="157"/>
    </location>
</feature>
<reference evidence="2 3" key="1">
    <citation type="submission" date="2019-02" db="EMBL/GenBank/DDBJ databases">
        <title>Halonotius sp. a new haloqrchaeon isolated from saline water.</title>
        <authorList>
            <person name="Duran-Viseras A."/>
            <person name="Sanchez-Porro C."/>
            <person name="Ventosa A."/>
        </authorList>
    </citation>
    <scope>NUCLEOTIDE SEQUENCE [LARGE SCALE GENOMIC DNA]</scope>
    <source>
        <strain evidence="2 3">F9-27</strain>
    </source>
</reference>
<dbReference type="AlphaFoldDB" id="A0A544QNL3"/>
<evidence type="ECO:0000313" key="2">
    <source>
        <dbReference type="EMBL" id="TQQ80474.1"/>
    </source>
</evidence>
<evidence type="ECO:0000313" key="3">
    <source>
        <dbReference type="Proteomes" id="UP000315385"/>
    </source>
</evidence>
<name>A0A544QNL3_9EURY</name>
<organism evidence="2 3">
    <name type="scientific">Halonotius roseus</name>
    <dbReference type="NCBI Taxonomy" id="2511997"/>
    <lineage>
        <taxon>Archaea</taxon>
        <taxon>Methanobacteriati</taxon>
        <taxon>Methanobacteriota</taxon>
        <taxon>Stenosarchaea group</taxon>
        <taxon>Halobacteria</taxon>
        <taxon>Halobacteriales</taxon>
        <taxon>Haloferacaceae</taxon>
        <taxon>Halonotius</taxon>
    </lineage>
</organism>